<sequence length="223" mass="23255">MLFGGAGSRFSFGIFLKPVTEEFDWTRGSLAGAIAIAGLATGALRPVAGILADRYDPKTVAATGVVIGGLALAGMSAVQELWHAYALFIVMGIGFTLASPGAVAKIVGAWFTRRRALAMSIAGSGSAVGETALVPIAALAVAFIGWREGYLILAGILLILILPLVVLLIKSRPGLGEHADAVERNDVVENGLKNDPANPNVGMSFTQACRTGLFWRLTIGFFI</sequence>
<organism evidence="3">
    <name type="scientific">marine metagenome</name>
    <dbReference type="NCBI Taxonomy" id="408172"/>
    <lineage>
        <taxon>unclassified sequences</taxon>
        <taxon>metagenomes</taxon>
        <taxon>ecological metagenomes</taxon>
    </lineage>
</organism>
<dbReference type="EMBL" id="UINC01006464">
    <property type="protein sequence ID" value="SVA27687.1"/>
    <property type="molecule type" value="Genomic_DNA"/>
</dbReference>
<evidence type="ECO:0000256" key="1">
    <source>
        <dbReference type="SAM" id="Phobius"/>
    </source>
</evidence>
<gene>
    <name evidence="3" type="ORF">METZ01_LOCUS80541</name>
</gene>
<feature type="transmembrane region" description="Helical" evidence="1">
    <location>
        <begin position="30"/>
        <end position="48"/>
    </location>
</feature>
<feature type="transmembrane region" description="Helical" evidence="1">
    <location>
        <begin position="60"/>
        <end position="78"/>
    </location>
</feature>
<keyword evidence="1" id="KW-0812">Transmembrane</keyword>
<feature type="transmembrane region" description="Helical" evidence="1">
    <location>
        <begin position="150"/>
        <end position="169"/>
    </location>
</feature>
<dbReference type="InterPro" id="IPR050327">
    <property type="entry name" value="Proton-linked_MCT"/>
</dbReference>
<name>A0A381UK45_9ZZZZ</name>
<reference evidence="3" key="1">
    <citation type="submission" date="2018-05" db="EMBL/GenBank/DDBJ databases">
        <authorList>
            <person name="Lanie J.A."/>
            <person name="Ng W.-L."/>
            <person name="Kazmierczak K.M."/>
            <person name="Andrzejewski T.M."/>
            <person name="Davidsen T.M."/>
            <person name="Wayne K.J."/>
            <person name="Tettelin H."/>
            <person name="Glass J.I."/>
            <person name="Rusch D."/>
            <person name="Podicherti R."/>
            <person name="Tsui H.-C.T."/>
            <person name="Winkler M.E."/>
        </authorList>
    </citation>
    <scope>NUCLEOTIDE SEQUENCE</scope>
</reference>
<evidence type="ECO:0000313" key="3">
    <source>
        <dbReference type="EMBL" id="SVA27687.1"/>
    </source>
</evidence>
<proteinExistence type="predicted"/>
<dbReference type="GO" id="GO:0022857">
    <property type="term" value="F:transmembrane transporter activity"/>
    <property type="evidence" value="ECO:0007669"/>
    <property type="project" value="InterPro"/>
</dbReference>
<feature type="transmembrane region" description="Helical" evidence="1">
    <location>
        <begin position="116"/>
        <end position="144"/>
    </location>
</feature>
<dbReference type="Pfam" id="PF07690">
    <property type="entry name" value="MFS_1"/>
    <property type="match status" value="1"/>
</dbReference>
<protein>
    <recommendedName>
        <fullName evidence="2">Major facilitator superfamily (MFS) profile domain-containing protein</fullName>
    </recommendedName>
</protein>
<keyword evidence="1" id="KW-1133">Transmembrane helix</keyword>
<feature type="domain" description="Major facilitator superfamily (MFS) profile" evidence="2">
    <location>
        <begin position="1"/>
        <end position="223"/>
    </location>
</feature>
<dbReference type="PROSITE" id="PS50850">
    <property type="entry name" value="MFS"/>
    <property type="match status" value="1"/>
</dbReference>
<feature type="transmembrane region" description="Helical" evidence="1">
    <location>
        <begin position="84"/>
        <end position="104"/>
    </location>
</feature>
<dbReference type="Gene3D" id="1.20.1250.20">
    <property type="entry name" value="MFS general substrate transporter like domains"/>
    <property type="match status" value="1"/>
</dbReference>
<keyword evidence="1" id="KW-0472">Membrane</keyword>
<dbReference type="SUPFAM" id="SSF103473">
    <property type="entry name" value="MFS general substrate transporter"/>
    <property type="match status" value="1"/>
</dbReference>
<dbReference type="InterPro" id="IPR036259">
    <property type="entry name" value="MFS_trans_sf"/>
</dbReference>
<dbReference type="PANTHER" id="PTHR11360">
    <property type="entry name" value="MONOCARBOXYLATE TRANSPORTER"/>
    <property type="match status" value="1"/>
</dbReference>
<dbReference type="PANTHER" id="PTHR11360:SF284">
    <property type="entry name" value="EG:103B4.3 PROTEIN-RELATED"/>
    <property type="match status" value="1"/>
</dbReference>
<evidence type="ECO:0000259" key="2">
    <source>
        <dbReference type="PROSITE" id="PS50850"/>
    </source>
</evidence>
<dbReference type="InterPro" id="IPR011701">
    <property type="entry name" value="MFS"/>
</dbReference>
<dbReference type="AlphaFoldDB" id="A0A381UK45"/>
<accession>A0A381UK45</accession>
<dbReference type="InterPro" id="IPR020846">
    <property type="entry name" value="MFS_dom"/>
</dbReference>